<comment type="caution">
    <text evidence="1">The sequence shown here is derived from an EMBL/GenBank/DDBJ whole genome shotgun (WGS) entry which is preliminary data.</text>
</comment>
<organism evidence="1 2">
    <name type="scientific">Microctonus aethiopoides</name>
    <dbReference type="NCBI Taxonomy" id="144406"/>
    <lineage>
        <taxon>Eukaryota</taxon>
        <taxon>Metazoa</taxon>
        <taxon>Ecdysozoa</taxon>
        <taxon>Arthropoda</taxon>
        <taxon>Hexapoda</taxon>
        <taxon>Insecta</taxon>
        <taxon>Pterygota</taxon>
        <taxon>Neoptera</taxon>
        <taxon>Endopterygota</taxon>
        <taxon>Hymenoptera</taxon>
        <taxon>Apocrita</taxon>
        <taxon>Ichneumonoidea</taxon>
        <taxon>Braconidae</taxon>
        <taxon>Euphorinae</taxon>
        <taxon>Microctonus</taxon>
    </lineage>
</organism>
<protein>
    <submittedName>
        <fullName evidence="1">Uncharacterized protein</fullName>
    </submittedName>
</protein>
<dbReference type="AlphaFoldDB" id="A0AA39FR80"/>
<proteinExistence type="predicted"/>
<reference evidence="1" key="1">
    <citation type="journal article" date="2023" name="bioRxiv">
        <title>Scaffold-level genome assemblies of two parasitoid biocontrol wasps reveal the parthenogenesis mechanism and an associated novel virus.</title>
        <authorList>
            <person name="Inwood S."/>
            <person name="Skelly J."/>
            <person name="Guhlin J."/>
            <person name="Harrop T."/>
            <person name="Goldson S."/>
            <person name="Dearden P."/>
        </authorList>
    </citation>
    <scope>NUCLEOTIDE SEQUENCE</scope>
    <source>
        <strain evidence="1">Irish</strain>
        <tissue evidence="1">Whole body</tissue>
    </source>
</reference>
<feature type="non-terminal residue" evidence="1">
    <location>
        <position position="81"/>
    </location>
</feature>
<reference evidence="1" key="2">
    <citation type="submission" date="2023-03" db="EMBL/GenBank/DDBJ databases">
        <authorList>
            <person name="Inwood S.N."/>
            <person name="Skelly J.G."/>
            <person name="Guhlin J."/>
            <person name="Harrop T.W.R."/>
            <person name="Goldson S.G."/>
            <person name="Dearden P.K."/>
        </authorList>
    </citation>
    <scope>NUCLEOTIDE SEQUENCE</scope>
    <source>
        <strain evidence="1">Irish</strain>
        <tissue evidence="1">Whole body</tissue>
    </source>
</reference>
<evidence type="ECO:0000313" key="1">
    <source>
        <dbReference type="EMBL" id="KAK0174126.1"/>
    </source>
</evidence>
<dbReference type="Proteomes" id="UP001168990">
    <property type="component" value="Unassembled WGS sequence"/>
</dbReference>
<keyword evidence="2" id="KW-1185">Reference proteome</keyword>
<evidence type="ECO:0000313" key="2">
    <source>
        <dbReference type="Proteomes" id="UP001168990"/>
    </source>
</evidence>
<sequence length="81" mass="9278">MMGLLSKGSRKLILNGDNGDCFSENKCSEKMCDTIMSNCDKKFNYRDKYFNYIENRISRFTKNTAIILLLSIGFSSVNSSR</sequence>
<gene>
    <name evidence="1" type="ORF">PV328_007236</name>
</gene>
<name>A0AA39FR80_9HYME</name>
<dbReference type="EMBL" id="JAQQBS010000002">
    <property type="protein sequence ID" value="KAK0174126.1"/>
    <property type="molecule type" value="Genomic_DNA"/>
</dbReference>
<accession>A0AA39FR80</accession>